<sequence length="401" mass="43284">MKKRFPGFLSGCLTTLTALALSATALAASGQVTFSFANVALDGETKLAAGTTITAANGQQVPSSILYTDAAGGKTNYLPIRAISELLGVEIGYDSATKTVLLGEQGLPAAEKHWKRTVDGTSFTYTSQRPETPYTVPPAWRPAWLPEGWELSETFHSTTQAKYRFTGDGGHVSFICAYPDKASIGSTVRHEQTIQNCQQVAVQGYPADLYTEKDGWTYLVWEGEDGILFWFSGTGISTEDLTRMAESVRPDTEQLPEYRLGWMPAGYREFERTVLGSAVQETWLGRDASVTLLYAAGPVELPEGEAEAVKVNGMEAWYWQAEEPYESGGGSMTVNGEEIEGSQTEIGGVTISTGTIAGPGAAGVNTLAWKDPSTEICFRIHGTVDKDTMLQIAEQIKSPAQ</sequence>
<evidence type="ECO:0000259" key="2">
    <source>
        <dbReference type="Pfam" id="PF14285"/>
    </source>
</evidence>
<keyword evidence="1" id="KW-0732">Signal</keyword>
<accession>A0A810Q7P5</accession>
<organism evidence="3 4">
    <name type="scientific">Pusillibacter faecalis</name>
    <dbReference type="NCBI Taxonomy" id="2714358"/>
    <lineage>
        <taxon>Bacteria</taxon>
        <taxon>Bacillati</taxon>
        <taxon>Bacillota</taxon>
        <taxon>Clostridia</taxon>
        <taxon>Eubacteriales</taxon>
        <taxon>Oscillospiraceae</taxon>
        <taxon>Pusillibacter</taxon>
    </lineage>
</organism>
<dbReference type="KEGG" id="pfaa:MM59RIKEN_16170"/>
<keyword evidence="4" id="KW-1185">Reference proteome</keyword>
<dbReference type="InterPro" id="IPR025377">
    <property type="entry name" value="DUF4367"/>
</dbReference>
<evidence type="ECO:0000256" key="1">
    <source>
        <dbReference type="SAM" id="SignalP"/>
    </source>
</evidence>
<reference evidence="3" key="1">
    <citation type="submission" date="2020-09" db="EMBL/GenBank/DDBJ databases">
        <title>New species isolated from human feces.</title>
        <authorList>
            <person name="Kitahara M."/>
            <person name="Shigeno Y."/>
            <person name="Shime M."/>
            <person name="Matsumoto Y."/>
            <person name="Nakamura S."/>
            <person name="Motooka D."/>
            <person name="Fukuoka S."/>
            <person name="Nishikawa H."/>
            <person name="Benno Y."/>
        </authorList>
    </citation>
    <scope>NUCLEOTIDE SEQUENCE</scope>
    <source>
        <strain evidence="3">MM59</strain>
    </source>
</reference>
<dbReference type="EMBL" id="AP023420">
    <property type="protein sequence ID" value="BCK84298.1"/>
    <property type="molecule type" value="Genomic_DNA"/>
</dbReference>
<name>A0A810Q7P5_9FIRM</name>
<evidence type="ECO:0000313" key="4">
    <source>
        <dbReference type="Proteomes" id="UP000679848"/>
    </source>
</evidence>
<dbReference type="Pfam" id="PF14285">
    <property type="entry name" value="DUF4367"/>
    <property type="match status" value="1"/>
</dbReference>
<feature type="domain" description="DUF4367" evidence="2">
    <location>
        <begin position="141"/>
        <end position="248"/>
    </location>
</feature>
<gene>
    <name evidence="3" type="ORF">MM59RIKEN_16170</name>
</gene>
<dbReference type="AlphaFoldDB" id="A0A810Q7P5"/>
<dbReference type="Proteomes" id="UP000679848">
    <property type="component" value="Chromosome"/>
</dbReference>
<proteinExistence type="predicted"/>
<feature type="signal peptide" evidence="1">
    <location>
        <begin position="1"/>
        <end position="27"/>
    </location>
</feature>
<protein>
    <recommendedName>
        <fullName evidence="2">DUF4367 domain-containing protein</fullName>
    </recommendedName>
</protein>
<dbReference type="RefSeq" id="WP_213543089.1">
    <property type="nucleotide sequence ID" value="NZ_AP023420.1"/>
</dbReference>
<evidence type="ECO:0000313" key="3">
    <source>
        <dbReference type="EMBL" id="BCK84298.1"/>
    </source>
</evidence>
<feature type="chain" id="PRO_5032362769" description="DUF4367 domain-containing protein" evidence="1">
    <location>
        <begin position="28"/>
        <end position="401"/>
    </location>
</feature>